<name>A0A0W0FAM0_MONRR</name>
<comment type="caution">
    <text evidence="2">The sequence shown here is derived from an EMBL/GenBank/DDBJ whole genome shotgun (WGS) entry which is preliminary data.</text>
</comment>
<evidence type="ECO:0000313" key="3">
    <source>
        <dbReference type="Proteomes" id="UP000054988"/>
    </source>
</evidence>
<sequence>MPAERKNHYSGQIDRSTVLHIPELKQSSGGD</sequence>
<evidence type="ECO:0000313" key="2">
    <source>
        <dbReference type="EMBL" id="KTB33284.1"/>
    </source>
</evidence>
<dbReference type="EMBL" id="LATX01002180">
    <property type="protein sequence ID" value="KTB33284.1"/>
    <property type="molecule type" value="Genomic_DNA"/>
</dbReference>
<proteinExistence type="predicted"/>
<organism evidence="2 3">
    <name type="scientific">Moniliophthora roreri</name>
    <name type="common">Frosty pod rot fungus</name>
    <name type="synonym">Monilia roreri</name>
    <dbReference type="NCBI Taxonomy" id="221103"/>
    <lineage>
        <taxon>Eukaryota</taxon>
        <taxon>Fungi</taxon>
        <taxon>Dikarya</taxon>
        <taxon>Basidiomycota</taxon>
        <taxon>Agaricomycotina</taxon>
        <taxon>Agaricomycetes</taxon>
        <taxon>Agaricomycetidae</taxon>
        <taxon>Agaricales</taxon>
        <taxon>Marasmiineae</taxon>
        <taxon>Marasmiaceae</taxon>
        <taxon>Moniliophthora</taxon>
    </lineage>
</organism>
<evidence type="ECO:0000256" key="1">
    <source>
        <dbReference type="SAM" id="MobiDB-lite"/>
    </source>
</evidence>
<reference evidence="2 3" key="1">
    <citation type="submission" date="2015-12" db="EMBL/GenBank/DDBJ databases">
        <title>Draft genome sequence of Moniliophthora roreri, the causal agent of frosty pod rot of cacao.</title>
        <authorList>
            <person name="Aime M.C."/>
            <person name="Diaz-Valderrama J.R."/>
            <person name="Kijpornyongpan T."/>
            <person name="Phillips-Mora W."/>
        </authorList>
    </citation>
    <scope>NUCLEOTIDE SEQUENCE [LARGE SCALE GENOMIC DNA]</scope>
    <source>
        <strain evidence="2 3">MCA 2952</strain>
    </source>
</reference>
<gene>
    <name evidence="2" type="ORF">WG66_14138</name>
</gene>
<feature type="region of interest" description="Disordered" evidence="1">
    <location>
        <begin position="1"/>
        <end position="31"/>
    </location>
</feature>
<dbReference type="AlphaFoldDB" id="A0A0W0FAM0"/>
<protein>
    <submittedName>
        <fullName evidence="2">Uncharacterized protein</fullName>
    </submittedName>
</protein>
<dbReference type="Proteomes" id="UP000054988">
    <property type="component" value="Unassembled WGS sequence"/>
</dbReference>
<accession>A0A0W0FAM0</accession>